<dbReference type="OrthoDB" id="47007at2759"/>
<dbReference type="InterPro" id="IPR002347">
    <property type="entry name" value="SDR_fam"/>
</dbReference>
<accession>A0A8K0XLE0</accession>
<sequence length="317" mass="35405">MVTAVQFLSGVGALFCASQLFRFARFVWVYCLRPSSIGKYLHGPAPYALITGASDGIGKALAKELYDKGFNIIIHGRSEEKTKKVAEELRARGNQDVQYFLASVDQPDIDFAKLVEPFKNLNITFVVNNVGGGGNRVGRIDDYSEDNLMKDLRVNMLFAFNFTRSLLPILRKAAPAQCLFIGSQGAEIRIPRLYTYAPPKYFLKQLTRCLSCDERWWAPSNVSFAYVTVGTVVTNAMRTTPHLFNPTSERFAKALVARVGCAEDEYTAWMPHAIQMWFMKLLGDSFIESYAAPTMKGILEARAGYADVDIANMKKTA</sequence>
<reference evidence="3" key="1">
    <citation type="journal article" date="2021" name="New Phytol.">
        <title>Evolutionary innovations through gain and loss of genes in the ectomycorrhizal Boletales.</title>
        <authorList>
            <person name="Wu G."/>
            <person name="Miyauchi S."/>
            <person name="Morin E."/>
            <person name="Kuo A."/>
            <person name="Drula E."/>
            <person name="Varga T."/>
            <person name="Kohler A."/>
            <person name="Feng B."/>
            <person name="Cao Y."/>
            <person name="Lipzen A."/>
            <person name="Daum C."/>
            <person name="Hundley H."/>
            <person name="Pangilinan J."/>
            <person name="Johnson J."/>
            <person name="Barry K."/>
            <person name="LaButti K."/>
            <person name="Ng V."/>
            <person name="Ahrendt S."/>
            <person name="Min B."/>
            <person name="Choi I.G."/>
            <person name="Park H."/>
            <person name="Plett J.M."/>
            <person name="Magnuson J."/>
            <person name="Spatafora J.W."/>
            <person name="Nagy L.G."/>
            <person name="Henrissat B."/>
            <person name="Grigoriev I.V."/>
            <person name="Yang Z.L."/>
            <person name="Xu J."/>
            <person name="Martin F.M."/>
        </authorList>
    </citation>
    <scope>NUCLEOTIDE SEQUENCE</scope>
    <source>
        <strain evidence="3">KKN 215</strain>
    </source>
</reference>
<gene>
    <name evidence="3" type="ORF">BXZ70DRAFT_900300</name>
</gene>
<proteinExistence type="inferred from homology"/>
<dbReference type="SUPFAM" id="SSF51735">
    <property type="entry name" value="NAD(P)-binding Rossmann-fold domains"/>
    <property type="match status" value="1"/>
</dbReference>
<comment type="caution">
    <text evidence="3">The sequence shown here is derived from an EMBL/GenBank/DDBJ whole genome shotgun (WGS) entry which is preliminary data.</text>
</comment>
<dbReference type="GO" id="GO:0016491">
    <property type="term" value="F:oxidoreductase activity"/>
    <property type="evidence" value="ECO:0007669"/>
    <property type="project" value="UniProtKB-KW"/>
</dbReference>
<name>A0A8K0XLE0_9AGAR</name>
<evidence type="ECO:0000313" key="4">
    <source>
        <dbReference type="Proteomes" id="UP000813824"/>
    </source>
</evidence>
<protein>
    <submittedName>
        <fullName evidence="3">NAD(P)-binding protein</fullName>
    </submittedName>
</protein>
<dbReference type="InterPro" id="IPR036291">
    <property type="entry name" value="NAD(P)-bd_dom_sf"/>
</dbReference>
<evidence type="ECO:0000256" key="1">
    <source>
        <dbReference type="ARBA" id="ARBA00006484"/>
    </source>
</evidence>
<dbReference type="Proteomes" id="UP000813824">
    <property type="component" value="Unassembled WGS sequence"/>
</dbReference>
<comment type="similarity">
    <text evidence="1">Belongs to the short-chain dehydrogenases/reductases (SDR) family.</text>
</comment>
<evidence type="ECO:0000313" key="3">
    <source>
        <dbReference type="EMBL" id="KAH8084876.1"/>
    </source>
</evidence>
<keyword evidence="4" id="KW-1185">Reference proteome</keyword>
<dbReference type="PANTHER" id="PTHR43899:SF13">
    <property type="entry name" value="RH59310P"/>
    <property type="match status" value="1"/>
</dbReference>
<dbReference type="Pfam" id="PF00106">
    <property type="entry name" value="adh_short"/>
    <property type="match status" value="1"/>
</dbReference>
<evidence type="ECO:0000256" key="2">
    <source>
        <dbReference type="ARBA" id="ARBA00023002"/>
    </source>
</evidence>
<dbReference type="PRINTS" id="PR00081">
    <property type="entry name" value="GDHRDH"/>
</dbReference>
<dbReference type="Gene3D" id="3.40.50.720">
    <property type="entry name" value="NAD(P)-binding Rossmann-like Domain"/>
    <property type="match status" value="1"/>
</dbReference>
<dbReference type="PANTHER" id="PTHR43899">
    <property type="entry name" value="RH59310P"/>
    <property type="match status" value="1"/>
</dbReference>
<keyword evidence="2" id="KW-0560">Oxidoreductase</keyword>
<dbReference type="EMBL" id="JAEVFJ010000045">
    <property type="protein sequence ID" value="KAH8084876.1"/>
    <property type="molecule type" value="Genomic_DNA"/>
</dbReference>
<dbReference type="AlphaFoldDB" id="A0A8K0XLE0"/>
<organism evidence="3 4">
    <name type="scientific">Cristinia sonorae</name>
    <dbReference type="NCBI Taxonomy" id="1940300"/>
    <lineage>
        <taxon>Eukaryota</taxon>
        <taxon>Fungi</taxon>
        <taxon>Dikarya</taxon>
        <taxon>Basidiomycota</taxon>
        <taxon>Agaricomycotina</taxon>
        <taxon>Agaricomycetes</taxon>
        <taxon>Agaricomycetidae</taxon>
        <taxon>Agaricales</taxon>
        <taxon>Pleurotineae</taxon>
        <taxon>Stephanosporaceae</taxon>
        <taxon>Cristinia</taxon>
    </lineage>
</organism>
<dbReference type="InterPro" id="IPR051019">
    <property type="entry name" value="VLCFA-Steroid_DH"/>
</dbReference>
<dbReference type="GO" id="GO:0005783">
    <property type="term" value="C:endoplasmic reticulum"/>
    <property type="evidence" value="ECO:0007669"/>
    <property type="project" value="TreeGrafter"/>
</dbReference>